<dbReference type="GO" id="GO:0008270">
    <property type="term" value="F:zinc ion binding"/>
    <property type="evidence" value="ECO:0007669"/>
    <property type="project" value="UniProtKB-KW"/>
</dbReference>
<keyword evidence="3" id="KW-0863">Zinc-finger</keyword>
<accession>A0A7R8CYY8</accession>
<sequence length="235" mass="27206">MRYGLKRGNVDVYERTSKDLVFIEEVKGSGRFLLLTRQILICVKHFITKFLHWTGTDLLQPSSAEGGRNSSSRYKTEMCRNFKERSRCIYGEQCQFAHGRTDLRDVVRNTKYKTKLCQKYWISGGFIAYWKSKKKVQEDLLVPFPLQHPHLQKKQPHARIASPYPHYGLLQAGSSGKEKRFNTIMTTPNVQREIRNSRKSDEEGEGSHDDSYGPDPHLEDSAGDNNKGYILFSRK</sequence>
<dbReference type="InterPro" id="IPR000571">
    <property type="entry name" value="Znf_CCCH"/>
</dbReference>
<proteinExistence type="predicted"/>
<feature type="region of interest" description="Disordered" evidence="5">
    <location>
        <begin position="185"/>
        <end position="235"/>
    </location>
</feature>
<name>A0A7R8CYY8_LEPSM</name>
<evidence type="ECO:0000256" key="3">
    <source>
        <dbReference type="ARBA" id="ARBA00022771"/>
    </source>
</evidence>
<dbReference type="OrthoDB" id="410307at2759"/>
<dbReference type="AlphaFoldDB" id="A0A7R8CYY8"/>
<evidence type="ECO:0000256" key="1">
    <source>
        <dbReference type="ARBA" id="ARBA00022723"/>
    </source>
</evidence>
<dbReference type="SUPFAM" id="SSF90229">
    <property type="entry name" value="CCCH zinc finger"/>
    <property type="match status" value="1"/>
</dbReference>
<dbReference type="SMART" id="SM00356">
    <property type="entry name" value="ZnF_C3H1"/>
    <property type="match status" value="1"/>
</dbReference>
<evidence type="ECO:0000256" key="5">
    <source>
        <dbReference type="SAM" id="MobiDB-lite"/>
    </source>
</evidence>
<dbReference type="PANTHER" id="PTHR12547">
    <property type="entry name" value="CCCH ZINC FINGER/TIS11-RELATED"/>
    <property type="match status" value="1"/>
</dbReference>
<dbReference type="FunFam" id="4.10.1000.10:FF:000001">
    <property type="entry name" value="zinc finger CCCH domain-containing protein 15-like"/>
    <property type="match status" value="1"/>
</dbReference>
<dbReference type="Proteomes" id="UP000675881">
    <property type="component" value="Chromosome 6"/>
</dbReference>
<dbReference type="EMBL" id="HG994585">
    <property type="protein sequence ID" value="CAF2972523.1"/>
    <property type="molecule type" value="Genomic_DNA"/>
</dbReference>
<keyword evidence="1" id="KW-0479">Metal-binding</keyword>
<evidence type="ECO:0000313" key="6">
    <source>
        <dbReference type="EMBL" id="CAF2972523.1"/>
    </source>
</evidence>
<dbReference type="InterPro" id="IPR036855">
    <property type="entry name" value="Znf_CCCH_sf"/>
</dbReference>
<dbReference type="Pfam" id="PF00642">
    <property type="entry name" value="zf-CCCH"/>
    <property type="match status" value="1"/>
</dbReference>
<organism evidence="6 7">
    <name type="scientific">Lepeophtheirus salmonis</name>
    <name type="common">Salmon louse</name>
    <name type="synonym">Caligus salmonis</name>
    <dbReference type="NCBI Taxonomy" id="72036"/>
    <lineage>
        <taxon>Eukaryota</taxon>
        <taxon>Metazoa</taxon>
        <taxon>Ecdysozoa</taxon>
        <taxon>Arthropoda</taxon>
        <taxon>Crustacea</taxon>
        <taxon>Multicrustacea</taxon>
        <taxon>Hexanauplia</taxon>
        <taxon>Copepoda</taxon>
        <taxon>Siphonostomatoida</taxon>
        <taxon>Caligidae</taxon>
        <taxon>Lepeophtheirus</taxon>
    </lineage>
</organism>
<keyword evidence="4" id="KW-0862">Zinc</keyword>
<evidence type="ECO:0000256" key="4">
    <source>
        <dbReference type="ARBA" id="ARBA00022833"/>
    </source>
</evidence>
<evidence type="ECO:0000313" key="7">
    <source>
        <dbReference type="Proteomes" id="UP000675881"/>
    </source>
</evidence>
<gene>
    <name evidence="6" type="ORF">LSAA_11412</name>
</gene>
<keyword evidence="7" id="KW-1185">Reference proteome</keyword>
<evidence type="ECO:0000256" key="2">
    <source>
        <dbReference type="ARBA" id="ARBA00022737"/>
    </source>
</evidence>
<dbReference type="PANTHER" id="PTHR12547:SF18">
    <property type="entry name" value="PROTEIN TIS11"/>
    <property type="match status" value="1"/>
</dbReference>
<protein>
    <submittedName>
        <fullName evidence="6">TTP</fullName>
    </submittedName>
</protein>
<dbReference type="GO" id="GO:0003729">
    <property type="term" value="F:mRNA binding"/>
    <property type="evidence" value="ECO:0007669"/>
    <property type="project" value="InterPro"/>
</dbReference>
<keyword evidence="2" id="KW-0677">Repeat</keyword>
<reference evidence="6" key="1">
    <citation type="submission" date="2021-02" db="EMBL/GenBank/DDBJ databases">
        <authorList>
            <person name="Bekaert M."/>
        </authorList>
    </citation>
    <scope>NUCLEOTIDE SEQUENCE</scope>
    <source>
        <strain evidence="6">IoA-00</strain>
    </source>
</reference>
<dbReference type="InterPro" id="IPR045877">
    <property type="entry name" value="ZFP36-like"/>
</dbReference>
<dbReference type="Gene3D" id="4.10.1000.10">
    <property type="entry name" value="Zinc finger, CCCH-type"/>
    <property type="match status" value="1"/>
</dbReference>
<dbReference type="PROSITE" id="PS50103">
    <property type="entry name" value="ZF_C3H1"/>
    <property type="match status" value="1"/>
</dbReference>
<feature type="compositionally biased region" description="Basic and acidic residues" evidence="5">
    <location>
        <begin position="192"/>
        <end position="220"/>
    </location>
</feature>